<dbReference type="Proteomes" id="UP000664521">
    <property type="component" value="Unassembled WGS sequence"/>
</dbReference>
<dbReference type="SUPFAM" id="SSF51695">
    <property type="entry name" value="PLC-like phosphodiesterases"/>
    <property type="match status" value="1"/>
</dbReference>
<evidence type="ECO:0000313" key="3">
    <source>
        <dbReference type="EMBL" id="CAF9932059.1"/>
    </source>
</evidence>
<dbReference type="InterPro" id="IPR051057">
    <property type="entry name" value="PI-PLC_domain"/>
</dbReference>
<dbReference type="PANTHER" id="PTHR13593">
    <property type="match status" value="1"/>
</dbReference>
<proteinExistence type="predicted"/>
<organism evidence="3 4">
    <name type="scientific">Heterodermia speciosa</name>
    <dbReference type="NCBI Taxonomy" id="116794"/>
    <lineage>
        <taxon>Eukaryota</taxon>
        <taxon>Fungi</taxon>
        <taxon>Dikarya</taxon>
        <taxon>Ascomycota</taxon>
        <taxon>Pezizomycotina</taxon>
        <taxon>Lecanoromycetes</taxon>
        <taxon>OSLEUM clade</taxon>
        <taxon>Lecanoromycetidae</taxon>
        <taxon>Caliciales</taxon>
        <taxon>Physciaceae</taxon>
        <taxon>Heterodermia</taxon>
    </lineage>
</organism>
<dbReference type="OrthoDB" id="7984201at2759"/>
<evidence type="ECO:0000256" key="1">
    <source>
        <dbReference type="SAM" id="MobiDB-lite"/>
    </source>
</evidence>
<feature type="signal peptide" evidence="2">
    <location>
        <begin position="1"/>
        <end position="19"/>
    </location>
</feature>
<keyword evidence="4" id="KW-1185">Reference proteome</keyword>
<keyword evidence="2" id="KW-0732">Signal</keyword>
<protein>
    <recommendedName>
        <fullName evidence="5">PLC-like phosphodiesterase</fullName>
    </recommendedName>
</protein>
<dbReference type="InterPro" id="IPR017946">
    <property type="entry name" value="PLC-like_Pdiesterase_TIM-brl"/>
</dbReference>
<accession>A0A8H3FWH0</accession>
<gene>
    <name evidence="3" type="ORF">HETSPECPRED_008270</name>
</gene>
<dbReference type="GO" id="GO:0006629">
    <property type="term" value="P:lipid metabolic process"/>
    <property type="evidence" value="ECO:0007669"/>
    <property type="project" value="InterPro"/>
</dbReference>
<dbReference type="GO" id="GO:0008081">
    <property type="term" value="F:phosphoric diester hydrolase activity"/>
    <property type="evidence" value="ECO:0007669"/>
    <property type="project" value="InterPro"/>
</dbReference>
<dbReference type="Pfam" id="PF26146">
    <property type="entry name" value="PI-PLC_X"/>
    <property type="match status" value="1"/>
</dbReference>
<dbReference type="Gene3D" id="3.20.20.190">
    <property type="entry name" value="Phosphatidylinositol (PI) phosphodiesterase"/>
    <property type="match status" value="1"/>
</dbReference>
<dbReference type="EMBL" id="CAJPDS010000061">
    <property type="protein sequence ID" value="CAF9932059.1"/>
    <property type="molecule type" value="Genomic_DNA"/>
</dbReference>
<comment type="caution">
    <text evidence="3">The sequence shown here is derived from an EMBL/GenBank/DDBJ whole genome shotgun (WGS) entry which is preliminary data.</text>
</comment>
<reference evidence="3" key="1">
    <citation type="submission" date="2021-03" db="EMBL/GenBank/DDBJ databases">
        <authorList>
            <person name="Tagirdzhanova G."/>
        </authorList>
    </citation>
    <scope>NUCLEOTIDE SEQUENCE</scope>
</reference>
<evidence type="ECO:0000313" key="4">
    <source>
        <dbReference type="Proteomes" id="UP000664521"/>
    </source>
</evidence>
<dbReference type="AlphaFoldDB" id="A0A8H3FWH0"/>
<sequence length="401" mass="42646">MLFSLLLSFLVAIEVVAQAQTSQLVVLTGSSLPSSVPFGGGDLLPTGSQVSYRTYTATSTIPSGSLSGATELLATTIAIANGTSLPPSSGSGSTSSSRSVTILEGGQRGFPTTSGTNSSTNATSSTSTAAQPVNTQACNNYPELCSRSYSNITYVAAHNSPFITPNNAAANQKYGVFAQLNDGIRMLQGQTHFYDNTIYYCHTSCDLLNAGSAETYFANITRWIQGHPFDVVTLLIGNADFRAVTDYIAPLEDSGLSKYAYVPPKVPMNTTDWPTLSSMILTGKRAVIFMDYNANQTAVPYILDEFSQIWETPFSPTNSGFPCTIERPPGLSNEDAGTRMYMANHNLNTEINALGTSLLVPTTTLINETNAVNGTGSLGSMADECAGKIPQFCLLFVHDQN</sequence>
<evidence type="ECO:0008006" key="5">
    <source>
        <dbReference type="Google" id="ProtNLM"/>
    </source>
</evidence>
<feature type="region of interest" description="Disordered" evidence="1">
    <location>
        <begin position="105"/>
        <end position="129"/>
    </location>
</feature>
<feature type="compositionally biased region" description="Low complexity" evidence="1">
    <location>
        <begin position="112"/>
        <end position="129"/>
    </location>
</feature>
<feature type="chain" id="PRO_5034964909" description="PLC-like phosphodiesterase" evidence="2">
    <location>
        <begin position="20"/>
        <end position="401"/>
    </location>
</feature>
<name>A0A8H3FWH0_9LECA</name>
<dbReference type="PANTHER" id="PTHR13593:SF140">
    <property type="entry name" value="PLC-LIKE PHOSPHODIESTERASE"/>
    <property type="match status" value="1"/>
</dbReference>
<evidence type="ECO:0000256" key="2">
    <source>
        <dbReference type="SAM" id="SignalP"/>
    </source>
</evidence>